<dbReference type="eggNOG" id="ENOG502S122">
    <property type="taxonomic scope" value="Eukaryota"/>
</dbReference>
<evidence type="ECO:0008006" key="9">
    <source>
        <dbReference type="Google" id="ProtNLM"/>
    </source>
</evidence>
<dbReference type="OrthoDB" id="497453at2759"/>
<reference evidence="7 8" key="1">
    <citation type="submission" date="2011-10" db="EMBL/GenBank/DDBJ databases">
        <authorList>
            <person name="Genoscope - CEA"/>
        </authorList>
    </citation>
    <scope>NUCLEOTIDE SEQUENCE [LARGE SCALE GENOMIC DNA]</scope>
    <source>
        <strain evidence="7 8">RCC 1105</strain>
    </source>
</reference>
<feature type="region of interest" description="Disordered" evidence="6">
    <location>
        <begin position="1"/>
        <end position="40"/>
    </location>
</feature>
<evidence type="ECO:0000313" key="8">
    <source>
        <dbReference type="Proteomes" id="UP000198341"/>
    </source>
</evidence>
<dbReference type="SUPFAM" id="SSF118359">
    <property type="entry name" value="Expressed protein At2g23090/F21P24.15"/>
    <property type="match status" value="1"/>
</dbReference>
<dbReference type="GO" id="GO:0005634">
    <property type="term" value="C:nucleus"/>
    <property type="evidence" value="ECO:0007669"/>
    <property type="project" value="UniProtKB-SubCell"/>
</dbReference>
<dbReference type="GO" id="GO:0005737">
    <property type="term" value="C:cytoplasm"/>
    <property type="evidence" value="ECO:0007669"/>
    <property type="project" value="UniProtKB-SubCell"/>
</dbReference>
<dbReference type="Proteomes" id="UP000198341">
    <property type="component" value="Chromosome 17"/>
</dbReference>
<gene>
    <name evidence="7" type="ordered locus">Bathy17g00310</name>
</gene>
<evidence type="ECO:0000256" key="1">
    <source>
        <dbReference type="ARBA" id="ARBA00004123"/>
    </source>
</evidence>
<dbReference type="PANTHER" id="PTHR21213:SF0">
    <property type="entry name" value="ZINC FINGER PROTEIN 706"/>
    <property type="match status" value="1"/>
</dbReference>
<evidence type="ECO:0000256" key="2">
    <source>
        <dbReference type="ARBA" id="ARBA00004496"/>
    </source>
</evidence>
<dbReference type="PANTHER" id="PTHR21213">
    <property type="entry name" value="GEO09665P1-RELATED"/>
    <property type="match status" value="1"/>
</dbReference>
<feature type="compositionally biased region" description="Basic residues" evidence="6">
    <location>
        <begin position="1"/>
        <end position="11"/>
    </location>
</feature>
<evidence type="ECO:0000256" key="4">
    <source>
        <dbReference type="ARBA" id="ARBA00023242"/>
    </source>
</evidence>
<evidence type="ECO:0000256" key="3">
    <source>
        <dbReference type="ARBA" id="ARBA00022490"/>
    </source>
</evidence>
<dbReference type="GeneID" id="19010916"/>
<proteinExistence type="predicted"/>
<keyword evidence="8" id="KW-1185">Reference proteome</keyword>
<dbReference type="RefSeq" id="XP_007508426.1">
    <property type="nucleotide sequence ID" value="XM_007508364.1"/>
</dbReference>
<dbReference type="InterPro" id="IPR045230">
    <property type="entry name" value="MBS1/2-like"/>
</dbReference>
<protein>
    <recommendedName>
        <fullName evidence="9">Zinc finger protein</fullName>
    </recommendedName>
</protein>
<dbReference type="EMBL" id="FO082262">
    <property type="protein sequence ID" value="CCO20530.1"/>
    <property type="molecule type" value="Genomic_DNA"/>
</dbReference>
<sequence length="136" mass="14784">MAGKAKPKKHTAKELKQKQDAALTNKGGGKAGLADRKGGAAGHAKFKCPICGMAAPSIKSGELHWDSKHPKMPFKPEEWSDLHAIHGGTTKGVAVKGAEKEKTVHELKKTEAGRKRLAEIEKEKLEKQFQDVKLNK</sequence>
<evidence type="ECO:0000313" key="7">
    <source>
        <dbReference type="EMBL" id="CCO20530.1"/>
    </source>
</evidence>
<evidence type="ECO:0000256" key="6">
    <source>
        <dbReference type="SAM" id="MobiDB-lite"/>
    </source>
</evidence>
<organism evidence="7 8">
    <name type="scientific">Bathycoccus prasinos</name>
    <dbReference type="NCBI Taxonomy" id="41875"/>
    <lineage>
        <taxon>Eukaryota</taxon>
        <taxon>Viridiplantae</taxon>
        <taxon>Chlorophyta</taxon>
        <taxon>Mamiellophyceae</taxon>
        <taxon>Mamiellales</taxon>
        <taxon>Bathycoccaceae</taxon>
        <taxon>Bathycoccus</taxon>
    </lineage>
</organism>
<feature type="coiled-coil region" evidence="5">
    <location>
        <begin position="108"/>
        <end position="135"/>
    </location>
</feature>
<evidence type="ECO:0000256" key="5">
    <source>
        <dbReference type="SAM" id="Coils"/>
    </source>
</evidence>
<accession>K8F6S2</accession>
<name>K8F6S2_9CHLO</name>
<dbReference type="AlphaFoldDB" id="K8F6S2"/>
<keyword evidence="5" id="KW-0175">Coiled coil</keyword>
<dbReference type="KEGG" id="bpg:Bathy17g00310"/>
<keyword evidence="3" id="KW-0963">Cytoplasm</keyword>
<comment type="subcellular location">
    <subcellularLocation>
        <location evidence="2">Cytoplasm</location>
    </subcellularLocation>
    <subcellularLocation>
        <location evidence="1">Nucleus</location>
    </subcellularLocation>
</comment>
<keyword evidence="4" id="KW-0539">Nucleus</keyword>